<dbReference type="HOGENOM" id="CLU_031424_0_0_1"/>
<reference evidence="1 3" key="2">
    <citation type="journal article" date="2013" name="Nature">
        <title>Insights into bilaterian evolution from three spiralian genomes.</title>
        <authorList>
            <person name="Simakov O."/>
            <person name="Marletaz F."/>
            <person name="Cho S.J."/>
            <person name="Edsinger-Gonzales E."/>
            <person name="Havlak P."/>
            <person name="Hellsten U."/>
            <person name="Kuo D.H."/>
            <person name="Larsson T."/>
            <person name="Lv J."/>
            <person name="Arendt D."/>
            <person name="Savage R."/>
            <person name="Osoegawa K."/>
            <person name="de Jong P."/>
            <person name="Grimwood J."/>
            <person name="Chapman J.A."/>
            <person name="Shapiro H."/>
            <person name="Aerts A."/>
            <person name="Otillar R.P."/>
            <person name="Terry A.Y."/>
            <person name="Boore J.L."/>
            <person name="Grigoriev I.V."/>
            <person name="Lindberg D.R."/>
            <person name="Seaver E.C."/>
            <person name="Weisblat D.A."/>
            <person name="Putnam N.H."/>
            <person name="Rokhsar D.S."/>
        </authorList>
    </citation>
    <scope>NUCLEOTIDE SEQUENCE</scope>
</reference>
<dbReference type="CDD" id="cd00303">
    <property type="entry name" value="retropepsin_like"/>
    <property type="match status" value="1"/>
</dbReference>
<evidence type="ECO:0000313" key="2">
    <source>
        <dbReference type="EnsemblMetazoa" id="HelroP183435"/>
    </source>
</evidence>
<proteinExistence type="predicted"/>
<protein>
    <recommendedName>
        <fullName evidence="4">Peptidase A2 domain-containing protein</fullName>
    </recommendedName>
</protein>
<accession>T1FJN2</accession>
<dbReference type="InParanoid" id="T1FJN2"/>
<gene>
    <name evidence="2" type="primary">20209031</name>
    <name evidence="1" type="ORF">HELRODRAFT_183435</name>
</gene>
<dbReference type="Proteomes" id="UP000015101">
    <property type="component" value="Unassembled WGS sequence"/>
</dbReference>
<dbReference type="AlphaFoldDB" id="T1FJN2"/>
<dbReference type="Gene3D" id="2.40.70.10">
    <property type="entry name" value="Acid Proteases"/>
    <property type="match status" value="1"/>
</dbReference>
<dbReference type="EnsemblMetazoa" id="HelroT183435">
    <property type="protein sequence ID" value="HelroP183435"/>
    <property type="gene ID" value="HelroG183435"/>
</dbReference>
<dbReference type="CTD" id="20209031"/>
<sequence>MPNRKTHPRQSEMPDEEVNVNNRIFSKTKEWRVSRFNGSEDITEYFCQFEITAKVNKWTSQEKALSLLHALDGKARGVFHELPDIDTVTYNEIKELLFKRFGPSNYSETHEYSLSQLRLQKDQNIRDVSQEVNRLSRLSYPELSNAMREKFAVKHLINAIGNKDIMFYVKDKEPRTLDEVCQLYEKYKVLSDDGKRSHSRSLIQIVQDNDEFDDKKSNVVKQDDPITNMNNKIEKLFSMIDEIKRDKFETRNNNQRKDVNNKFGNNNNLVRNNSTIDQRKSNYQQNNRNFSQVNTNNFRQNVGSFKNTTRLNRNVQTVKTPYKCNHDKEALVHLGAVFRNKHLKCLLDSGADVNLCPKKFVDDLKILKSNKELYAVNNMELIVNGTITLPLELKYQKILTTFYVSPNVDHIILGKNWLYDNNCIWNFRRSSVVINGKSYNLVKSRQETDIRCISKVTAVIPPRSEMFIQTFIEKSNLKPLGQNTAWSTSINKIKNNLLTARSLIDVNKPSTSIRVCNISDEKVEIPKDQVITKLHEVVVVDDEVQESNNKPTKEYDETIKTIVDECCSDSCCLVLVVRKPIRLDGPVKTGQGCAKADRLTDRPSENRPLVVRKPIRLDGPVKTGQGCAKADRLTDRPSENRPLVVRKPIRLDGPVKTGQVVSTSPSDTHVEVVRLKRQETYSKLKTQQEEF</sequence>
<dbReference type="EMBL" id="KB095847">
    <property type="protein sequence ID" value="ESO11194.1"/>
    <property type="molecule type" value="Genomic_DNA"/>
</dbReference>
<organism evidence="2 3">
    <name type="scientific">Helobdella robusta</name>
    <name type="common">Californian leech</name>
    <dbReference type="NCBI Taxonomy" id="6412"/>
    <lineage>
        <taxon>Eukaryota</taxon>
        <taxon>Metazoa</taxon>
        <taxon>Spiralia</taxon>
        <taxon>Lophotrochozoa</taxon>
        <taxon>Annelida</taxon>
        <taxon>Clitellata</taxon>
        <taxon>Hirudinea</taxon>
        <taxon>Rhynchobdellida</taxon>
        <taxon>Glossiphoniidae</taxon>
        <taxon>Helobdella</taxon>
    </lineage>
</organism>
<dbReference type="GeneID" id="20209031"/>
<dbReference type="PANTHER" id="PTHR19963">
    <property type="entry name" value="CCHC-TYPE DOMAIN-CONTAINING PROTEIN"/>
    <property type="match status" value="1"/>
</dbReference>
<dbReference type="KEGG" id="hro:HELRODRAFT_183435"/>
<keyword evidence="3" id="KW-1185">Reference proteome</keyword>
<name>T1FJN2_HELRO</name>
<dbReference type="InterPro" id="IPR021109">
    <property type="entry name" value="Peptidase_aspartic_dom_sf"/>
</dbReference>
<evidence type="ECO:0000313" key="3">
    <source>
        <dbReference type="Proteomes" id="UP000015101"/>
    </source>
</evidence>
<evidence type="ECO:0008006" key="4">
    <source>
        <dbReference type="Google" id="ProtNLM"/>
    </source>
</evidence>
<dbReference type="EMBL" id="AMQM01008775">
    <property type="status" value="NOT_ANNOTATED_CDS"/>
    <property type="molecule type" value="Genomic_DNA"/>
</dbReference>
<dbReference type="STRING" id="6412.T1FJN2"/>
<reference evidence="2" key="3">
    <citation type="submission" date="2015-06" db="UniProtKB">
        <authorList>
            <consortium name="EnsemblMetazoa"/>
        </authorList>
    </citation>
    <scope>IDENTIFICATION</scope>
</reference>
<dbReference type="SUPFAM" id="SSF50630">
    <property type="entry name" value="Acid proteases"/>
    <property type="match status" value="1"/>
</dbReference>
<reference evidence="3" key="1">
    <citation type="submission" date="2012-12" db="EMBL/GenBank/DDBJ databases">
        <authorList>
            <person name="Hellsten U."/>
            <person name="Grimwood J."/>
            <person name="Chapman J.A."/>
            <person name="Shapiro H."/>
            <person name="Aerts A."/>
            <person name="Otillar R.P."/>
            <person name="Terry A.Y."/>
            <person name="Boore J.L."/>
            <person name="Simakov O."/>
            <person name="Marletaz F."/>
            <person name="Cho S.-J."/>
            <person name="Edsinger-Gonzales E."/>
            <person name="Havlak P."/>
            <person name="Kuo D.-H."/>
            <person name="Larsson T."/>
            <person name="Lv J."/>
            <person name="Arendt D."/>
            <person name="Savage R."/>
            <person name="Osoegawa K."/>
            <person name="de Jong P."/>
            <person name="Lindberg D.R."/>
            <person name="Seaver E.C."/>
            <person name="Weisblat D.A."/>
            <person name="Putnam N.H."/>
            <person name="Grigoriev I.V."/>
            <person name="Rokhsar D.S."/>
        </authorList>
    </citation>
    <scope>NUCLEOTIDE SEQUENCE</scope>
</reference>
<dbReference type="PANTHER" id="PTHR19963:SF30">
    <property type="entry name" value="ENDONUCLEASE_EXONUCLEASE_PHOSPHATASE DOMAIN-CONTAINING PROTEIN"/>
    <property type="match status" value="1"/>
</dbReference>
<dbReference type="eggNOG" id="ENOG502RWD1">
    <property type="taxonomic scope" value="Eukaryota"/>
</dbReference>
<dbReference type="RefSeq" id="XP_009010717.1">
    <property type="nucleotide sequence ID" value="XM_009012469.1"/>
</dbReference>
<evidence type="ECO:0000313" key="1">
    <source>
        <dbReference type="EMBL" id="ESO11194.1"/>
    </source>
</evidence>